<sequence>MMLEGRGLRAYDSASTKESLMCVCILDGSCSFSLKIFSNTDISVDVVSCPHTAIQSLTTSPAAKTSLPLFTVPATSGTWRSDDSSSKSSTDVFGGTMPP</sequence>
<protein>
    <submittedName>
        <fullName evidence="2">Uncharacterized protein</fullName>
    </submittedName>
</protein>
<reference evidence="2" key="1">
    <citation type="submission" date="2014-12" db="EMBL/GenBank/DDBJ databases">
        <title>Insight into the proteome of Arion vulgaris.</title>
        <authorList>
            <person name="Aradska J."/>
            <person name="Bulat T."/>
            <person name="Smidak R."/>
            <person name="Sarate P."/>
            <person name="Gangsoo J."/>
            <person name="Sialana F."/>
            <person name="Bilban M."/>
            <person name="Lubec G."/>
        </authorList>
    </citation>
    <scope>NUCLEOTIDE SEQUENCE</scope>
    <source>
        <tissue evidence="2">Skin</tissue>
    </source>
</reference>
<organism evidence="2">
    <name type="scientific">Arion vulgaris</name>
    <dbReference type="NCBI Taxonomy" id="1028688"/>
    <lineage>
        <taxon>Eukaryota</taxon>
        <taxon>Metazoa</taxon>
        <taxon>Spiralia</taxon>
        <taxon>Lophotrochozoa</taxon>
        <taxon>Mollusca</taxon>
        <taxon>Gastropoda</taxon>
        <taxon>Heterobranchia</taxon>
        <taxon>Euthyneura</taxon>
        <taxon>Panpulmonata</taxon>
        <taxon>Eupulmonata</taxon>
        <taxon>Stylommatophora</taxon>
        <taxon>Helicina</taxon>
        <taxon>Arionoidea</taxon>
        <taxon>Arionidae</taxon>
        <taxon>Arion</taxon>
    </lineage>
</organism>
<evidence type="ECO:0000313" key="2">
    <source>
        <dbReference type="EMBL" id="CEK58546.1"/>
    </source>
</evidence>
<gene>
    <name evidence="2" type="primary">ORF33441</name>
</gene>
<name>A0A0B6YRZ3_9EUPU</name>
<accession>A0A0B6YRZ3</accession>
<dbReference type="AlphaFoldDB" id="A0A0B6YRZ3"/>
<evidence type="ECO:0000256" key="1">
    <source>
        <dbReference type="SAM" id="MobiDB-lite"/>
    </source>
</evidence>
<dbReference type="EMBL" id="HACG01011681">
    <property type="protein sequence ID" value="CEK58546.1"/>
    <property type="molecule type" value="Transcribed_RNA"/>
</dbReference>
<feature type="region of interest" description="Disordered" evidence="1">
    <location>
        <begin position="75"/>
        <end position="99"/>
    </location>
</feature>
<proteinExistence type="predicted"/>